<name>A0ABY7QBS5_9ACTN</name>
<dbReference type="Pfam" id="PF01872">
    <property type="entry name" value="RibD_C"/>
    <property type="match status" value="1"/>
</dbReference>
<dbReference type="EMBL" id="CP115450">
    <property type="protein sequence ID" value="WBP90209.1"/>
    <property type="molecule type" value="Genomic_DNA"/>
</dbReference>
<dbReference type="Proteomes" id="UP001212821">
    <property type="component" value="Chromosome"/>
</dbReference>
<dbReference type="RefSeq" id="WP_270148847.1">
    <property type="nucleotide sequence ID" value="NZ_CP115450.1"/>
</dbReference>
<gene>
    <name evidence="2" type="ORF">O1G21_33030</name>
</gene>
<proteinExistence type="predicted"/>
<accession>A0ABY7QBS5</accession>
<dbReference type="SUPFAM" id="SSF53597">
    <property type="entry name" value="Dihydrofolate reductase-like"/>
    <property type="match status" value="1"/>
</dbReference>
<protein>
    <submittedName>
        <fullName evidence="2">Dihydrofolate reductase family protein</fullName>
    </submittedName>
</protein>
<keyword evidence="3" id="KW-1185">Reference proteome</keyword>
<evidence type="ECO:0000313" key="3">
    <source>
        <dbReference type="Proteomes" id="UP001212821"/>
    </source>
</evidence>
<evidence type="ECO:0000259" key="1">
    <source>
        <dbReference type="Pfam" id="PF01872"/>
    </source>
</evidence>
<organism evidence="2 3">
    <name type="scientific">Kitasatospora cathayae</name>
    <dbReference type="NCBI Taxonomy" id="3004092"/>
    <lineage>
        <taxon>Bacteria</taxon>
        <taxon>Bacillati</taxon>
        <taxon>Actinomycetota</taxon>
        <taxon>Actinomycetes</taxon>
        <taxon>Kitasatosporales</taxon>
        <taxon>Streptomycetaceae</taxon>
        <taxon>Kitasatospora</taxon>
    </lineage>
</organism>
<dbReference type="InterPro" id="IPR050765">
    <property type="entry name" value="Riboflavin_Biosynth_HTPR"/>
</dbReference>
<feature type="domain" description="Bacterial bifunctional deaminase-reductase C-terminal" evidence="1">
    <location>
        <begin position="5"/>
        <end position="180"/>
    </location>
</feature>
<sequence length="193" mass="21461">MRRRIVLFVNVSLDGYFEGPDHDLSWHQVDDEVHTHFNRELARMGGFVSGRRTHELMASFWPTADQDPAADGPMAEFAGIWRAMPKTVFSRTLDHADWNTTIVREVTPETVAALTAGPGGDLSLSGAELAESFLALDLIDEFRIYVHPVVLGRGTLLFRPIDHSVPLTLTDTHRFTNGVTLLHYARGGPSPLD</sequence>
<dbReference type="InterPro" id="IPR024072">
    <property type="entry name" value="DHFR-like_dom_sf"/>
</dbReference>
<dbReference type="InterPro" id="IPR002734">
    <property type="entry name" value="RibDG_C"/>
</dbReference>
<evidence type="ECO:0000313" key="2">
    <source>
        <dbReference type="EMBL" id="WBP90209.1"/>
    </source>
</evidence>
<dbReference type="PANTHER" id="PTHR38011:SF11">
    <property type="entry name" value="2,5-DIAMINO-6-RIBOSYLAMINO-4(3H)-PYRIMIDINONE 5'-PHOSPHATE REDUCTASE"/>
    <property type="match status" value="1"/>
</dbReference>
<dbReference type="Gene3D" id="3.40.430.10">
    <property type="entry name" value="Dihydrofolate Reductase, subunit A"/>
    <property type="match status" value="1"/>
</dbReference>
<reference evidence="3" key="1">
    <citation type="submission" date="2022-12" db="EMBL/GenBank/DDBJ databases">
        <authorList>
            <person name="Mo P."/>
        </authorList>
    </citation>
    <scope>NUCLEOTIDE SEQUENCE [LARGE SCALE GENOMIC DNA]</scope>
    <source>
        <strain evidence="3">HUAS 3-15</strain>
    </source>
</reference>
<dbReference type="PANTHER" id="PTHR38011">
    <property type="entry name" value="DIHYDROFOLATE REDUCTASE FAMILY PROTEIN (AFU_ORTHOLOGUE AFUA_8G06820)"/>
    <property type="match status" value="1"/>
</dbReference>